<dbReference type="InterPro" id="IPR036264">
    <property type="entry name" value="Bact_exopeptidase_dim_dom"/>
</dbReference>
<dbReference type="Gene3D" id="3.40.630.10">
    <property type="entry name" value="Zn peptidases"/>
    <property type="match status" value="1"/>
</dbReference>
<dbReference type="Pfam" id="PF01546">
    <property type="entry name" value="Peptidase_M20"/>
    <property type="match status" value="1"/>
</dbReference>
<dbReference type="InterPro" id="IPR050072">
    <property type="entry name" value="Peptidase_M20A"/>
</dbReference>
<feature type="domain" description="Peptidase M20 dimerisation" evidence="5">
    <location>
        <begin position="194"/>
        <end position="302"/>
    </location>
</feature>
<evidence type="ECO:0000259" key="5">
    <source>
        <dbReference type="Pfam" id="PF07687"/>
    </source>
</evidence>
<evidence type="ECO:0000256" key="4">
    <source>
        <dbReference type="ARBA" id="ARBA00022833"/>
    </source>
</evidence>
<dbReference type="PROSITE" id="PS00758">
    <property type="entry name" value="ARGE_DAPE_CPG2_1"/>
    <property type="match status" value="1"/>
</dbReference>
<comment type="cofactor">
    <cofactor evidence="1">
        <name>Zn(2+)</name>
        <dbReference type="ChEBI" id="CHEBI:29105"/>
    </cofactor>
</comment>
<accession>A0ABU2AC66</accession>
<dbReference type="InterPro" id="IPR001261">
    <property type="entry name" value="ArgE/DapE_CS"/>
</dbReference>
<dbReference type="PANTHER" id="PTHR43808">
    <property type="entry name" value="ACETYLORNITHINE DEACETYLASE"/>
    <property type="match status" value="1"/>
</dbReference>
<dbReference type="SUPFAM" id="SSF55031">
    <property type="entry name" value="Bacterial exopeptidase dimerisation domain"/>
    <property type="match status" value="1"/>
</dbReference>
<keyword evidence="3" id="KW-0378">Hydrolase</keyword>
<keyword evidence="2" id="KW-0479">Metal-binding</keyword>
<evidence type="ECO:0000313" key="7">
    <source>
        <dbReference type="Proteomes" id="UP001180825"/>
    </source>
</evidence>
<dbReference type="Pfam" id="PF07687">
    <property type="entry name" value="M20_dimer"/>
    <property type="match status" value="1"/>
</dbReference>
<evidence type="ECO:0000256" key="2">
    <source>
        <dbReference type="ARBA" id="ARBA00022723"/>
    </source>
</evidence>
<dbReference type="CDD" id="cd02697">
    <property type="entry name" value="M20_like"/>
    <property type="match status" value="1"/>
</dbReference>
<keyword evidence="4" id="KW-0862">Zinc</keyword>
<dbReference type="InterPro" id="IPR002933">
    <property type="entry name" value="Peptidase_M20"/>
</dbReference>
<evidence type="ECO:0000256" key="3">
    <source>
        <dbReference type="ARBA" id="ARBA00022801"/>
    </source>
</evidence>
<dbReference type="InterPro" id="IPR011650">
    <property type="entry name" value="Peptidase_M20_dimer"/>
</dbReference>
<keyword evidence="7" id="KW-1185">Reference proteome</keyword>
<dbReference type="Gene3D" id="3.30.70.360">
    <property type="match status" value="1"/>
</dbReference>
<comment type="caution">
    <text evidence="6">The sequence shown here is derived from an EMBL/GenBank/DDBJ whole genome shotgun (WGS) entry which is preliminary data.</text>
</comment>
<dbReference type="SUPFAM" id="SSF53187">
    <property type="entry name" value="Zn-dependent exopeptidases"/>
    <property type="match status" value="1"/>
</dbReference>
<protein>
    <submittedName>
        <fullName evidence="6">Acetylornithine deacetylase/succinyl-diaminopimelate desuccinylase-like protein</fullName>
    </submittedName>
</protein>
<evidence type="ECO:0000313" key="6">
    <source>
        <dbReference type="EMBL" id="MDR7334791.1"/>
    </source>
</evidence>
<gene>
    <name evidence="6" type="ORF">J2X21_003955</name>
</gene>
<evidence type="ECO:0000256" key="1">
    <source>
        <dbReference type="ARBA" id="ARBA00001947"/>
    </source>
</evidence>
<dbReference type="EMBL" id="JAVDXV010000008">
    <property type="protein sequence ID" value="MDR7334791.1"/>
    <property type="molecule type" value="Genomic_DNA"/>
</dbReference>
<organism evidence="6 7">
    <name type="scientific">Roseateles asaccharophilus</name>
    <dbReference type="NCBI Taxonomy" id="582607"/>
    <lineage>
        <taxon>Bacteria</taxon>
        <taxon>Pseudomonadati</taxon>
        <taxon>Pseudomonadota</taxon>
        <taxon>Betaproteobacteria</taxon>
        <taxon>Burkholderiales</taxon>
        <taxon>Sphaerotilaceae</taxon>
        <taxon>Roseateles</taxon>
    </lineage>
</organism>
<dbReference type="Proteomes" id="UP001180825">
    <property type="component" value="Unassembled WGS sequence"/>
</dbReference>
<proteinExistence type="predicted"/>
<dbReference type="RefSeq" id="WP_310331461.1">
    <property type="nucleotide sequence ID" value="NZ_JAVDXV010000008.1"/>
</dbReference>
<sequence>MTDNRHRALDAWIDDHFDEQVRFLQEMVRVPTDTPPGNNAPHAERTAELLQGFGFDAERHAVPSDVVRAAGLESITNLIVRRRYGDGGLTIALNAHGDVVPPGEGWARDPYGAQIEDGQLFGRAAAVSKSDFATFTFAVRALESLAAPLKGAVELHFTYDEEFGGEMGPGWLLKNELTKPDLMIAAGFSYQVVTAHNGCLQMEVTVRGEMAHAAIPDSGTDALQAATHILQALYALNRDYLAVTSQVEGITHPYLNIGQISGGTNTNVMPGKVQFKLDRRMIPEENPAEVEAALRKVIANAAASFSPPRGGKSVQVDVRRLLQANAMKPLPGNRPLVEAIQKHGAEMFGEPIPAVGTPLYTDVRLYVERGIPGVIYGAGPRTVLESHAKRADERVALEDLRRATKVVARTLLDLLGA</sequence>
<reference evidence="6 7" key="1">
    <citation type="submission" date="2023-07" db="EMBL/GenBank/DDBJ databases">
        <title>Sorghum-associated microbial communities from plants grown in Nebraska, USA.</title>
        <authorList>
            <person name="Schachtman D."/>
        </authorList>
    </citation>
    <scope>NUCLEOTIDE SEQUENCE [LARGE SCALE GENOMIC DNA]</scope>
    <source>
        <strain evidence="6 7">BE316</strain>
    </source>
</reference>
<name>A0ABU2AC66_9BURK</name>